<dbReference type="Proteomes" id="UP000285262">
    <property type="component" value="Unassembled WGS sequence"/>
</dbReference>
<keyword evidence="1" id="KW-0175">Coiled coil</keyword>
<dbReference type="SMART" id="SM00487">
    <property type="entry name" value="DEXDc"/>
    <property type="match status" value="1"/>
</dbReference>
<dbReference type="GO" id="GO:0005524">
    <property type="term" value="F:ATP binding"/>
    <property type="evidence" value="ECO:0007669"/>
    <property type="project" value="UniProtKB-KW"/>
</dbReference>
<accession>A0A412K6D8</accession>
<dbReference type="PANTHER" id="PTHR47396:SF1">
    <property type="entry name" value="ATP-DEPENDENT HELICASE IRC3-RELATED"/>
    <property type="match status" value="1"/>
</dbReference>
<comment type="caution">
    <text evidence="3">The sequence shown here is derived from an EMBL/GenBank/DDBJ whole genome shotgun (WGS) entry which is preliminary data.</text>
</comment>
<dbReference type="AlphaFoldDB" id="A0A412K6D8"/>
<dbReference type="PANTHER" id="PTHR47396">
    <property type="entry name" value="TYPE I RESTRICTION ENZYME ECOKI R PROTEIN"/>
    <property type="match status" value="1"/>
</dbReference>
<evidence type="ECO:0000313" key="3">
    <source>
        <dbReference type="EMBL" id="RGS64024.1"/>
    </source>
</evidence>
<gene>
    <name evidence="4" type="ORF">DW072_05920</name>
    <name evidence="3" type="ORF">DWX79_08940</name>
</gene>
<name>A0A412K6D8_BIFAD</name>
<dbReference type="Pfam" id="PF08463">
    <property type="entry name" value="EcoEI_R_C"/>
    <property type="match status" value="1"/>
</dbReference>
<dbReference type="CDD" id="cd18799">
    <property type="entry name" value="SF2_C_EcoAI-like"/>
    <property type="match status" value="1"/>
</dbReference>
<dbReference type="GO" id="GO:0005829">
    <property type="term" value="C:cytosol"/>
    <property type="evidence" value="ECO:0007669"/>
    <property type="project" value="TreeGrafter"/>
</dbReference>
<organism evidence="3 6">
    <name type="scientific">Bifidobacterium adolescentis</name>
    <dbReference type="NCBI Taxonomy" id="1680"/>
    <lineage>
        <taxon>Bacteria</taxon>
        <taxon>Bacillati</taxon>
        <taxon>Actinomycetota</taxon>
        <taxon>Actinomycetes</taxon>
        <taxon>Bifidobacteriales</taxon>
        <taxon>Bifidobacteriaceae</taxon>
        <taxon>Bifidobacterium</taxon>
    </lineage>
</organism>
<dbReference type="GO" id="GO:0009035">
    <property type="term" value="F:type I site-specific deoxyribonuclease activity"/>
    <property type="evidence" value="ECO:0007669"/>
    <property type="project" value="UniProtKB-EC"/>
</dbReference>
<dbReference type="EMBL" id="QRNG01000008">
    <property type="protein sequence ID" value="RHK25793.1"/>
    <property type="molecule type" value="Genomic_DNA"/>
</dbReference>
<feature type="domain" description="Helicase ATP-binding" evidence="2">
    <location>
        <begin position="413"/>
        <end position="573"/>
    </location>
</feature>
<proteinExistence type="predicted"/>
<dbReference type="Gene3D" id="3.40.50.300">
    <property type="entry name" value="P-loop containing nucleotide triphosphate hydrolases"/>
    <property type="match status" value="2"/>
</dbReference>
<dbReference type="SUPFAM" id="SSF52540">
    <property type="entry name" value="P-loop containing nucleoside triphosphate hydrolases"/>
    <property type="match status" value="1"/>
</dbReference>
<evidence type="ECO:0000313" key="4">
    <source>
        <dbReference type="EMBL" id="RHK25793.1"/>
    </source>
</evidence>
<sequence length="1181" mass="135756">MQASFLWLTQTRNDWKNTGITPYASRGSDMMNSYGVFRGVMGLEGHIMSNFSFLLGQDDYEQFAIPCVEAEKAFSISPTMCAMATRKAFELAVKWVYAADRSIQMPYRDNLQSLIHEPTFERAIGNQKMLDSFQYIVKAGNITVHGKTRISPKDAMFDLKLLFVFIQWIDYSYGKWYEKRVFDPKQVPCVQQALSRKEVQAKEDAAKQELAKELSAKTERIQELERQLEESRAALSVQKAPRPPMPDSEMDISEYETRQRFIDLDLRLAGWDVDSEAEVVKERKVTGMEDHEGQVGYVDYYLKGRDGMPLAIIEAKRTSYDPKKGLEQSRQYAKCLEREFGYRPLIFLSNGYATEFVDDENGPSRPVGGVFSQDDLQRIMNRRREAIDPRTVPVNEKVAGRYYQIEAIKAFCDNLWKGKRRGLLVMATGTGKTRVSAALTDVLMRARLVKNVLFLADRVELVKQAKSAYGEYYPDWSLCNLCDNKHDVDARVVFSTYQTMIGAIDTETASDGKPAFSPGHFDLIIVDEAHRSIFKKYKDIFDHFDALVVGLTATPRDEVDRNTYDFFQAEHGVPTYLYEYKTAVERDHYLVPFYNIEAKTKFTDEGITYDDLSEEDKERYEDDFGEDDGEGGVEVPDHIDADALNRFVMNAGTVDAVLQDLMEHGIKTMGGEQIGKTIIFAQNQKHARFIVERFGALYPKLARGGFIKVVVHSEDYSHAIIQDFKRKTMPVITVSVDMMDTGVDVPEVVNLVFFKKVRSRIKFWQMIGRGTRLCEGLDCVDGIDGEYVDKKRFYIFDYCGNFEFFREQKNDADEKPVTSLSERIFSRKTELVHALQSSEFTSDENLMAWRDELVNDIHGQVASLDESKVSVRLRREYVEKYRNIKTFEHLSDIDVHDLTGEVAPLTHYDGEDEYALRFDALMYGLMVASVRGRTAARHKTKIRAIATRLKERMTIPQVKERETEIKLVADNPDYLDGASLEKLERIRMTLRDLIRFIADSTARKMVITDLKDPVIDRSEGREFDTAEHYEDYKQKLNRYINEHSNDEVLRKLHYNEPLSGKDFSNLENIMIHELGSREEYQKAFGDVPLGLSVRRIIKLDHQATMKAFGEFINNHSLSPAQNALMNRIIDYVEQNGYVQPEDLARPPFDRPKPLFLVFGKELMDLKVCIERLNANAMAPIA</sequence>
<dbReference type="PROSITE" id="PS51192">
    <property type="entry name" value="HELICASE_ATP_BIND_1"/>
    <property type="match status" value="1"/>
</dbReference>
<dbReference type="InterPro" id="IPR001650">
    <property type="entry name" value="Helicase_C-like"/>
</dbReference>
<feature type="coiled-coil region" evidence="1">
    <location>
        <begin position="207"/>
        <end position="234"/>
    </location>
</feature>
<evidence type="ECO:0000313" key="6">
    <source>
        <dbReference type="Proteomes" id="UP000285462"/>
    </source>
</evidence>
<dbReference type="InterPro" id="IPR014001">
    <property type="entry name" value="Helicase_ATP-bd"/>
</dbReference>
<dbReference type="Pfam" id="PF04851">
    <property type="entry name" value="ResIII"/>
    <property type="match status" value="1"/>
</dbReference>
<evidence type="ECO:0000256" key="1">
    <source>
        <dbReference type="SAM" id="Coils"/>
    </source>
</evidence>
<dbReference type="Gene3D" id="3.90.1570.30">
    <property type="match status" value="1"/>
</dbReference>
<dbReference type="Pfam" id="PF04313">
    <property type="entry name" value="HSDR_N"/>
    <property type="match status" value="1"/>
</dbReference>
<dbReference type="GO" id="GO:0003677">
    <property type="term" value="F:DNA binding"/>
    <property type="evidence" value="ECO:0007669"/>
    <property type="project" value="UniProtKB-KW"/>
</dbReference>
<dbReference type="InterPro" id="IPR007409">
    <property type="entry name" value="Restrct_endonuc_type1_HsdR_N"/>
</dbReference>
<protein>
    <submittedName>
        <fullName evidence="3">DUF4145 domain-containing protein</fullName>
    </submittedName>
</protein>
<dbReference type="InterPro" id="IPR050742">
    <property type="entry name" value="Helicase_Restrict-Modif_Enz"/>
</dbReference>
<dbReference type="Proteomes" id="UP000285462">
    <property type="component" value="Unassembled WGS sequence"/>
</dbReference>
<dbReference type="EMBL" id="QRVT01000008">
    <property type="protein sequence ID" value="RGS64024.1"/>
    <property type="molecule type" value="Genomic_DNA"/>
</dbReference>
<dbReference type="Pfam" id="PF00271">
    <property type="entry name" value="Helicase_C"/>
    <property type="match status" value="1"/>
</dbReference>
<dbReference type="InterPro" id="IPR013670">
    <property type="entry name" value="EcoEI_R_C_dom"/>
</dbReference>
<dbReference type="InterPro" id="IPR006935">
    <property type="entry name" value="Helicase/UvrB_N"/>
</dbReference>
<evidence type="ECO:0000259" key="2">
    <source>
        <dbReference type="PROSITE" id="PS51192"/>
    </source>
</evidence>
<evidence type="ECO:0000313" key="5">
    <source>
        <dbReference type="Proteomes" id="UP000285262"/>
    </source>
</evidence>
<dbReference type="InterPro" id="IPR027417">
    <property type="entry name" value="P-loop_NTPase"/>
</dbReference>
<reference evidence="5 6" key="1">
    <citation type="submission" date="2018-08" db="EMBL/GenBank/DDBJ databases">
        <title>A genome reference for cultivated species of the human gut microbiota.</title>
        <authorList>
            <person name="Zou Y."/>
            <person name="Xue W."/>
            <person name="Luo G."/>
        </authorList>
    </citation>
    <scope>NUCLEOTIDE SEQUENCE [LARGE SCALE GENOMIC DNA]</scope>
    <source>
        <strain evidence="3 6">AF21-27</strain>
        <strain evidence="4 5">AF45-19</strain>
    </source>
</reference>
<dbReference type="CDD" id="cd18032">
    <property type="entry name" value="DEXHc_RE_I_III_res"/>
    <property type="match status" value="1"/>
</dbReference>
<dbReference type="GO" id="GO:0009307">
    <property type="term" value="P:DNA restriction-modification system"/>
    <property type="evidence" value="ECO:0007669"/>
    <property type="project" value="UniProtKB-KW"/>
</dbReference>